<evidence type="ECO:0000259" key="3">
    <source>
        <dbReference type="SMART" id="SM00563"/>
    </source>
</evidence>
<dbReference type="Proteomes" id="UP000218775">
    <property type="component" value="Unassembled WGS sequence"/>
</dbReference>
<dbReference type="CDD" id="cd07989">
    <property type="entry name" value="LPLAT_AGPAT-like"/>
    <property type="match status" value="1"/>
</dbReference>
<feature type="domain" description="Phospholipid/glycerol acyltransferase" evidence="3">
    <location>
        <begin position="35"/>
        <end position="146"/>
    </location>
</feature>
<dbReference type="GO" id="GO:0003841">
    <property type="term" value="F:1-acylglycerol-3-phosphate O-acyltransferase activity"/>
    <property type="evidence" value="ECO:0007669"/>
    <property type="project" value="TreeGrafter"/>
</dbReference>
<comment type="caution">
    <text evidence="4">The sequence shown here is derived from an EMBL/GenBank/DDBJ whole genome shotgun (WGS) entry which is preliminary data.</text>
</comment>
<evidence type="ECO:0000256" key="1">
    <source>
        <dbReference type="ARBA" id="ARBA00022679"/>
    </source>
</evidence>
<evidence type="ECO:0000313" key="4">
    <source>
        <dbReference type="EMBL" id="PCI76397.1"/>
    </source>
</evidence>
<dbReference type="PANTHER" id="PTHR10434">
    <property type="entry name" value="1-ACYL-SN-GLYCEROL-3-PHOSPHATE ACYLTRANSFERASE"/>
    <property type="match status" value="1"/>
</dbReference>
<dbReference type="GO" id="GO:0006654">
    <property type="term" value="P:phosphatidic acid biosynthetic process"/>
    <property type="evidence" value="ECO:0007669"/>
    <property type="project" value="TreeGrafter"/>
</dbReference>
<reference evidence="5" key="1">
    <citation type="submission" date="2017-08" db="EMBL/GenBank/DDBJ databases">
        <title>A dynamic microbial community with high functional redundancy inhabits the cold, oxic subseafloor aquifer.</title>
        <authorList>
            <person name="Tully B.J."/>
            <person name="Wheat C.G."/>
            <person name="Glazer B.T."/>
            <person name="Huber J.A."/>
        </authorList>
    </citation>
    <scope>NUCLEOTIDE SEQUENCE [LARGE SCALE GENOMIC DNA]</scope>
</reference>
<dbReference type="PANTHER" id="PTHR10434:SF11">
    <property type="entry name" value="1-ACYL-SN-GLYCEROL-3-PHOSPHATE ACYLTRANSFERASE"/>
    <property type="match status" value="1"/>
</dbReference>
<dbReference type="EMBL" id="NVUK01000029">
    <property type="protein sequence ID" value="PCI76397.1"/>
    <property type="molecule type" value="Genomic_DNA"/>
</dbReference>
<keyword evidence="1 4" id="KW-0808">Transferase</keyword>
<organism evidence="4 5">
    <name type="scientific">Aerophobetes bacterium</name>
    <dbReference type="NCBI Taxonomy" id="2030807"/>
    <lineage>
        <taxon>Bacteria</taxon>
        <taxon>Candidatus Aerophobota</taxon>
    </lineage>
</organism>
<dbReference type="AlphaFoldDB" id="A0A2A4X2W7"/>
<proteinExistence type="predicted"/>
<protein>
    <submittedName>
        <fullName evidence="4">1-acyl-sn-glycerol-3-phosphate acyltransferase</fullName>
    </submittedName>
</protein>
<dbReference type="Pfam" id="PF01553">
    <property type="entry name" value="Acyltransferase"/>
    <property type="match status" value="1"/>
</dbReference>
<sequence>MNWLYWGVIKTFKFLFTIFYRLKVEGKHHLKKGGGLVVANHVSYLDPAAIASSMKEEIHFLARKTLFKGFFSWFFPRVNVHPVDPKMSNLQVFKDICRLINEGKKVLIFPEGTRSIDGKLQQLQTGVAFILSRTKSSFFPVYIDGMHHMWSRGRKTPKIFGRVKVVFGKPIVWEELEGRGKEKQKLAMEMLEKTFIELQKQSEQKS</sequence>
<dbReference type="InterPro" id="IPR002123">
    <property type="entry name" value="Plipid/glycerol_acylTrfase"/>
</dbReference>
<evidence type="ECO:0000313" key="5">
    <source>
        <dbReference type="Proteomes" id="UP000218775"/>
    </source>
</evidence>
<dbReference type="SUPFAM" id="SSF69593">
    <property type="entry name" value="Glycerol-3-phosphate (1)-acyltransferase"/>
    <property type="match status" value="1"/>
</dbReference>
<accession>A0A2A4X2W7</accession>
<name>A0A2A4X2W7_UNCAE</name>
<evidence type="ECO:0000256" key="2">
    <source>
        <dbReference type="ARBA" id="ARBA00023315"/>
    </source>
</evidence>
<dbReference type="SMART" id="SM00563">
    <property type="entry name" value="PlsC"/>
    <property type="match status" value="1"/>
</dbReference>
<gene>
    <name evidence="4" type="ORF">COB21_04445</name>
</gene>
<keyword evidence="2 4" id="KW-0012">Acyltransferase</keyword>